<dbReference type="Gene3D" id="2.60.120.330">
    <property type="entry name" value="B-lactam Antibiotic, Isopenicillin N Synthase, Chain"/>
    <property type="match status" value="1"/>
</dbReference>
<dbReference type="InterPro" id="IPR005123">
    <property type="entry name" value="Oxoglu/Fe-dep_dioxygenase_dom"/>
</dbReference>
<evidence type="ECO:0000313" key="8">
    <source>
        <dbReference type="EMBL" id="PGH19436.1"/>
    </source>
</evidence>
<dbReference type="Pfam" id="PF03171">
    <property type="entry name" value="2OG-FeII_Oxy"/>
    <property type="match status" value="1"/>
</dbReference>
<evidence type="ECO:0000256" key="3">
    <source>
        <dbReference type="ARBA" id="ARBA00023002"/>
    </source>
</evidence>
<name>A0A2B7YD34_POLH7</name>
<dbReference type="GO" id="GO:0016491">
    <property type="term" value="F:oxidoreductase activity"/>
    <property type="evidence" value="ECO:0007669"/>
    <property type="project" value="UniProtKB-KW"/>
</dbReference>
<dbReference type="InterPro" id="IPR026992">
    <property type="entry name" value="DIOX_N"/>
</dbReference>
<dbReference type="STRING" id="1447883.A0A2B7YD34"/>
<keyword evidence="2 5" id="KW-0479">Metal-binding</keyword>
<proteinExistence type="inferred from homology"/>
<dbReference type="GO" id="GO:0046872">
    <property type="term" value="F:metal ion binding"/>
    <property type="evidence" value="ECO:0007669"/>
    <property type="project" value="UniProtKB-KW"/>
</dbReference>
<gene>
    <name evidence="8" type="ORF">AJ80_03937</name>
</gene>
<dbReference type="Proteomes" id="UP000224634">
    <property type="component" value="Unassembled WGS sequence"/>
</dbReference>
<keyword evidence="9" id="KW-1185">Reference proteome</keyword>
<dbReference type="EMBL" id="PDNA01000047">
    <property type="protein sequence ID" value="PGH19436.1"/>
    <property type="molecule type" value="Genomic_DNA"/>
</dbReference>
<feature type="compositionally biased region" description="Low complexity" evidence="6">
    <location>
        <begin position="292"/>
        <end position="308"/>
    </location>
</feature>
<feature type="domain" description="Fe2OG dioxygenase" evidence="7">
    <location>
        <begin position="169"/>
        <end position="327"/>
    </location>
</feature>
<comment type="similarity">
    <text evidence="1 5">Belongs to the iron/ascorbate-dependent oxidoreductase family.</text>
</comment>
<dbReference type="Pfam" id="PF14226">
    <property type="entry name" value="DIOX_N"/>
    <property type="match status" value="1"/>
</dbReference>
<dbReference type="PROSITE" id="PS51471">
    <property type="entry name" value="FE2OG_OXY"/>
    <property type="match status" value="1"/>
</dbReference>
<dbReference type="OrthoDB" id="288590at2759"/>
<dbReference type="InterPro" id="IPR027443">
    <property type="entry name" value="IPNS-like_sf"/>
</dbReference>
<dbReference type="AlphaFoldDB" id="A0A2B7YD34"/>
<evidence type="ECO:0000313" key="9">
    <source>
        <dbReference type="Proteomes" id="UP000224634"/>
    </source>
</evidence>
<evidence type="ECO:0000256" key="2">
    <source>
        <dbReference type="ARBA" id="ARBA00022723"/>
    </source>
</evidence>
<reference evidence="8 9" key="1">
    <citation type="submission" date="2017-10" db="EMBL/GenBank/DDBJ databases">
        <title>Comparative genomics in systemic dimorphic fungi from Ajellomycetaceae.</title>
        <authorList>
            <person name="Munoz J.F."/>
            <person name="Mcewen J.G."/>
            <person name="Clay O.K."/>
            <person name="Cuomo C.A."/>
        </authorList>
    </citation>
    <scope>NUCLEOTIDE SEQUENCE [LARGE SCALE GENOMIC DNA]</scope>
    <source>
        <strain evidence="8 9">UAMH7299</strain>
    </source>
</reference>
<dbReference type="GO" id="GO:0044283">
    <property type="term" value="P:small molecule biosynthetic process"/>
    <property type="evidence" value="ECO:0007669"/>
    <property type="project" value="UniProtKB-ARBA"/>
</dbReference>
<accession>A0A2B7YD34</accession>
<keyword evidence="4 5" id="KW-0408">Iron</keyword>
<evidence type="ECO:0000256" key="6">
    <source>
        <dbReference type="SAM" id="MobiDB-lite"/>
    </source>
</evidence>
<protein>
    <recommendedName>
        <fullName evidence="7">Fe2OG dioxygenase domain-containing protein</fullName>
    </recommendedName>
</protein>
<keyword evidence="3 5" id="KW-0560">Oxidoreductase</keyword>
<dbReference type="PANTHER" id="PTHR10209:SF886">
    <property type="entry name" value="UPF0676 PROTEIN C1494.01"/>
    <property type="match status" value="1"/>
</dbReference>
<evidence type="ECO:0000256" key="5">
    <source>
        <dbReference type="RuleBase" id="RU003682"/>
    </source>
</evidence>
<dbReference type="InterPro" id="IPR044861">
    <property type="entry name" value="IPNS-like_FE2OG_OXY"/>
</dbReference>
<evidence type="ECO:0000256" key="4">
    <source>
        <dbReference type="ARBA" id="ARBA00023004"/>
    </source>
</evidence>
<organism evidence="8 9">
    <name type="scientific">Polytolypa hystricis (strain UAMH7299)</name>
    <dbReference type="NCBI Taxonomy" id="1447883"/>
    <lineage>
        <taxon>Eukaryota</taxon>
        <taxon>Fungi</taxon>
        <taxon>Dikarya</taxon>
        <taxon>Ascomycota</taxon>
        <taxon>Pezizomycotina</taxon>
        <taxon>Eurotiomycetes</taxon>
        <taxon>Eurotiomycetidae</taxon>
        <taxon>Onygenales</taxon>
        <taxon>Onygenales incertae sedis</taxon>
        <taxon>Polytolypa</taxon>
    </lineage>
</organism>
<feature type="region of interest" description="Disordered" evidence="6">
    <location>
        <begin position="287"/>
        <end position="317"/>
    </location>
</feature>
<sequence length="376" mass="41438">MADDAPISSAPIQLPVINISKATPAVGREMIDAAKEYGFLYMDGAGTIFSKQDVDGAFGMARKFFRSPLEEKAEVKMDKHKNGWAGMHAETLDPEHQQRGDFKEVFNLRELRDGKPQQPIPKALVPQEAELLHFMALCQTTCDRILTLLALGLEIPPDFFTSRHSRSLGPSGCTLRLLYYPSLQSHSTSTFQHGVDVRAGAHSDYGSITLLFQRDGQPGLEVLTPRGEWAAVPVRPMTSSSPTMRAVAVEDDDTSFPPILVNIGDLLSYWTCGLLKSTVHRVVFPKDDKEQQQQQHPPQSQVIPGPTDDGTDPDPAARYSIAYFCHPADDTELVPVPSPLIEQRLQEQKLLDEKGNPITARGHLASRIAATYGVSK</sequence>
<evidence type="ECO:0000259" key="7">
    <source>
        <dbReference type="PROSITE" id="PS51471"/>
    </source>
</evidence>
<dbReference type="SUPFAM" id="SSF51197">
    <property type="entry name" value="Clavaminate synthase-like"/>
    <property type="match status" value="1"/>
</dbReference>
<evidence type="ECO:0000256" key="1">
    <source>
        <dbReference type="ARBA" id="ARBA00008056"/>
    </source>
</evidence>
<dbReference type="PANTHER" id="PTHR10209">
    <property type="entry name" value="OXIDOREDUCTASE, 2OG-FE II OXYGENASE FAMILY PROTEIN"/>
    <property type="match status" value="1"/>
</dbReference>
<comment type="caution">
    <text evidence="8">The sequence shown here is derived from an EMBL/GenBank/DDBJ whole genome shotgun (WGS) entry which is preliminary data.</text>
</comment>